<dbReference type="GeneID" id="87899400"/>
<evidence type="ECO:0000256" key="6">
    <source>
        <dbReference type="ARBA" id="ARBA00022692"/>
    </source>
</evidence>
<feature type="transmembrane region" description="Helical" evidence="11">
    <location>
        <begin position="78"/>
        <end position="96"/>
    </location>
</feature>
<evidence type="ECO:0000256" key="4">
    <source>
        <dbReference type="ARBA" id="ARBA00013533"/>
    </source>
</evidence>
<accession>A0ABR0FGU7</accession>
<sequence>MGPDEIEMVPPKTPRGLPPSETDYQPVNWKRLFLRPKYLAMWVVLVVIIILTAIITIYHDKVVEHLRPFAEKVRHLPGGWLIPIVILIVISFPPLFGHEIIALLCGVVYGLWIGFGIVAAGTFLGEVGTWFAFKYLFRQKSEKLERTSLSYGALARITRDGGFWIVLIIRFSAIPTHFSTAVFSTCGVNFWIFAIATFLTLPKQIFLVYLGVLLLQDKPDDAPKNIVFGIAFVLTIVMAGYIGFKMRFVKKILIEEQEERRKALAMPIMDDTANTGDGVLDPERSEVRDPWTGEAQHKFLNRSSQYEALSQNDFSIAMPGPAAGNHTPLGEPSKGPSTAPSGWTTEAVNTPDSPGTPPNEYFGQQPAKGFQWV</sequence>
<dbReference type="RefSeq" id="XP_062731206.1">
    <property type="nucleotide sequence ID" value="XM_062879918.1"/>
</dbReference>
<feature type="transmembrane region" description="Helical" evidence="11">
    <location>
        <begin position="103"/>
        <end position="124"/>
    </location>
</feature>
<feature type="region of interest" description="Disordered" evidence="10">
    <location>
        <begin position="315"/>
        <end position="373"/>
    </location>
</feature>
<dbReference type="PANTHER" id="PTHR47549">
    <property type="entry name" value="GOLGI APPARATUS MEMBRANE PROTEIN TVP38-RELATED"/>
    <property type="match status" value="1"/>
</dbReference>
<dbReference type="InterPro" id="IPR051076">
    <property type="entry name" value="Golgi_membrane_TVP38/TMEM64"/>
</dbReference>
<dbReference type="Pfam" id="PF09335">
    <property type="entry name" value="VTT_dom"/>
    <property type="match status" value="1"/>
</dbReference>
<dbReference type="EMBL" id="JAFFGZ010000007">
    <property type="protein sequence ID" value="KAK4642230.1"/>
    <property type="molecule type" value="Genomic_DNA"/>
</dbReference>
<evidence type="ECO:0000256" key="10">
    <source>
        <dbReference type="SAM" id="MobiDB-lite"/>
    </source>
</evidence>
<evidence type="ECO:0000256" key="9">
    <source>
        <dbReference type="ARBA" id="ARBA00023136"/>
    </source>
</evidence>
<comment type="similarity">
    <text evidence="3">Belongs to the TVP38/TMEM64 family.</text>
</comment>
<evidence type="ECO:0000259" key="12">
    <source>
        <dbReference type="Pfam" id="PF09335"/>
    </source>
</evidence>
<dbReference type="InterPro" id="IPR032816">
    <property type="entry name" value="VTT_dom"/>
</dbReference>
<feature type="transmembrane region" description="Helical" evidence="11">
    <location>
        <begin position="38"/>
        <end position="58"/>
    </location>
</feature>
<evidence type="ECO:0000313" key="14">
    <source>
        <dbReference type="Proteomes" id="UP001322138"/>
    </source>
</evidence>
<organism evidence="13 14">
    <name type="scientific">Podospora bellae-mahoneyi</name>
    <dbReference type="NCBI Taxonomy" id="2093777"/>
    <lineage>
        <taxon>Eukaryota</taxon>
        <taxon>Fungi</taxon>
        <taxon>Dikarya</taxon>
        <taxon>Ascomycota</taxon>
        <taxon>Pezizomycotina</taxon>
        <taxon>Sordariomycetes</taxon>
        <taxon>Sordariomycetidae</taxon>
        <taxon>Sordariales</taxon>
        <taxon>Podosporaceae</taxon>
        <taxon>Podospora</taxon>
    </lineage>
</organism>
<gene>
    <name evidence="13" type="primary">TVP38_2</name>
    <name evidence="13" type="ORF">QC761_506980</name>
</gene>
<feature type="compositionally biased region" description="Polar residues" evidence="10">
    <location>
        <begin position="335"/>
        <end position="353"/>
    </location>
</feature>
<feature type="transmembrane region" description="Helical" evidence="11">
    <location>
        <begin position="226"/>
        <end position="244"/>
    </location>
</feature>
<comment type="function">
    <text evidence="1">Golgi membrane protein involved in vesicular trafficking and spindle migration.</text>
</comment>
<protein>
    <recommendedName>
        <fullName evidence="4">Golgi apparatus membrane protein TVP38</fullName>
    </recommendedName>
    <alternativeName>
        <fullName evidence="5">Golgi apparatus membrane protein tvp38</fullName>
    </alternativeName>
</protein>
<feature type="transmembrane region" description="Helical" evidence="11">
    <location>
        <begin position="163"/>
        <end position="183"/>
    </location>
</feature>
<name>A0ABR0FGU7_9PEZI</name>
<keyword evidence="6 11" id="KW-0812">Transmembrane</keyword>
<keyword evidence="14" id="KW-1185">Reference proteome</keyword>
<dbReference type="PANTHER" id="PTHR47549:SF2">
    <property type="entry name" value="GOLGI APPARATUS MEMBRANE PROTEIN TVP38"/>
    <property type="match status" value="1"/>
</dbReference>
<comment type="caution">
    <text evidence="13">The sequence shown here is derived from an EMBL/GenBank/DDBJ whole genome shotgun (WGS) entry which is preliminary data.</text>
</comment>
<evidence type="ECO:0000256" key="5">
    <source>
        <dbReference type="ARBA" id="ARBA00020673"/>
    </source>
</evidence>
<reference evidence="13 14" key="1">
    <citation type="journal article" date="2023" name="bioRxiv">
        <title>High-quality genome assemblies of four members of thePodospora anserinaspecies complex.</title>
        <authorList>
            <person name="Ament-Velasquez S.L."/>
            <person name="Vogan A.A."/>
            <person name="Wallerman O."/>
            <person name="Hartmann F."/>
            <person name="Gautier V."/>
            <person name="Silar P."/>
            <person name="Giraud T."/>
            <person name="Johannesson H."/>
        </authorList>
    </citation>
    <scope>NUCLEOTIDE SEQUENCE [LARGE SCALE GENOMIC DNA]</scope>
    <source>
        <strain evidence="13 14">CBS 112042</strain>
    </source>
</reference>
<evidence type="ECO:0000256" key="11">
    <source>
        <dbReference type="SAM" id="Phobius"/>
    </source>
</evidence>
<evidence type="ECO:0000313" key="13">
    <source>
        <dbReference type="EMBL" id="KAK4642230.1"/>
    </source>
</evidence>
<proteinExistence type="inferred from homology"/>
<feature type="transmembrane region" description="Helical" evidence="11">
    <location>
        <begin position="190"/>
        <end position="214"/>
    </location>
</feature>
<evidence type="ECO:0000256" key="8">
    <source>
        <dbReference type="ARBA" id="ARBA00023034"/>
    </source>
</evidence>
<dbReference type="Proteomes" id="UP001322138">
    <property type="component" value="Unassembled WGS sequence"/>
</dbReference>
<comment type="subcellular location">
    <subcellularLocation>
        <location evidence="2">Golgi apparatus membrane</location>
        <topology evidence="2">Multi-pass membrane protein</topology>
    </subcellularLocation>
</comment>
<keyword evidence="9 11" id="KW-0472">Membrane</keyword>
<evidence type="ECO:0000256" key="3">
    <source>
        <dbReference type="ARBA" id="ARBA00008640"/>
    </source>
</evidence>
<evidence type="ECO:0000256" key="2">
    <source>
        <dbReference type="ARBA" id="ARBA00004653"/>
    </source>
</evidence>
<feature type="domain" description="VTT" evidence="12">
    <location>
        <begin position="98"/>
        <end position="212"/>
    </location>
</feature>
<evidence type="ECO:0000256" key="1">
    <source>
        <dbReference type="ARBA" id="ARBA00002978"/>
    </source>
</evidence>
<keyword evidence="7 11" id="KW-1133">Transmembrane helix</keyword>
<keyword evidence="8" id="KW-0333">Golgi apparatus</keyword>
<evidence type="ECO:0000256" key="7">
    <source>
        <dbReference type="ARBA" id="ARBA00022989"/>
    </source>
</evidence>